<evidence type="ECO:0000313" key="1">
    <source>
        <dbReference type="EMBL" id="UTY40559.1"/>
    </source>
</evidence>
<proteinExistence type="predicted"/>
<reference evidence="1" key="1">
    <citation type="submission" date="2022-07" db="EMBL/GenBank/DDBJ databases">
        <title>Faecal culturing of patients with breast cancer.</title>
        <authorList>
            <person name="Teng N.M.Y."/>
            <person name="Kiu R."/>
            <person name="Evans R."/>
            <person name="Baker D.J."/>
            <person name="Zenner C."/>
            <person name="Robinson S.D."/>
            <person name="Hall L.J."/>
        </authorList>
    </citation>
    <scope>NUCLEOTIDE SEQUENCE</scope>
    <source>
        <strain evidence="1">LH1062</strain>
    </source>
</reference>
<protein>
    <submittedName>
        <fullName evidence="1">Uncharacterized protein</fullName>
    </submittedName>
</protein>
<keyword evidence="2" id="KW-1185">Reference proteome</keyword>
<evidence type="ECO:0000313" key="2">
    <source>
        <dbReference type="Proteomes" id="UP001060112"/>
    </source>
</evidence>
<organism evidence="1 2">
    <name type="scientific">Allocoprobacillus halotolerans</name>
    <dbReference type="NCBI Taxonomy" id="2944914"/>
    <lineage>
        <taxon>Bacteria</taxon>
        <taxon>Bacillati</taxon>
        <taxon>Bacillota</taxon>
        <taxon>Erysipelotrichia</taxon>
        <taxon>Erysipelotrichales</taxon>
        <taxon>Erysipelotrichaceae</taxon>
        <taxon>Allocoprobacillus</taxon>
    </lineage>
</organism>
<accession>A0ABY5I846</accession>
<sequence length="205" mass="23910">MKRLCQYLDDIHQEDIQNYIEKMQYDEKMYSTLSQGIEELKTVTPAYNDNIIFSLYKEVLCIQVGSEHPVSTKPEPKTFYSPLYFVEKMDLSRQSNLFSLNQEQALGAFVVLDKDYPATHMILRILDDVIHYHQDEAHEGINLLLNQLSVQFSDVQISTVNVKAEGKSIEELVNETNVNIFEEQEKINQAFDQKTKQYYQSILLN</sequence>
<name>A0ABY5I846_9FIRM</name>
<dbReference type="Proteomes" id="UP001060112">
    <property type="component" value="Chromosome"/>
</dbReference>
<gene>
    <name evidence="1" type="ORF">NMU03_07235</name>
</gene>
<dbReference type="EMBL" id="CP101620">
    <property type="protein sequence ID" value="UTY40559.1"/>
    <property type="molecule type" value="Genomic_DNA"/>
</dbReference>
<dbReference type="RefSeq" id="WP_290141979.1">
    <property type="nucleotide sequence ID" value="NZ_CP101620.1"/>
</dbReference>